<dbReference type="InterPro" id="IPR007627">
    <property type="entry name" value="RNA_pol_sigma70_r2"/>
</dbReference>
<sequence>MDEYNFGEKLHQKLEQVKIYLLRMGASVQDAEDVIQDTAYKFLVYIDSANIENVENWLFRVSVNRYYDLCRKQTRQQNILLKFNYKELFEEFTPEKAVIQKEEEADIHEILDRLNPKYAQLLILKYSVGLKLSEIAILYETNADSVKTIIQRARKQFMREYRRFQNGKR</sequence>
<feature type="domain" description="RNA polymerase sigma-70 region 2" evidence="5">
    <location>
        <begin position="15"/>
        <end position="75"/>
    </location>
</feature>
<evidence type="ECO:0000256" key="1">
    <source>
        <dbReference type="ARBA" id="ARBA00010641"/>
    </source>
</evidence>
<keyword evidence="2" id="KW-0805">Transcription regulation</keyword>
<evidence type="ECO:0000259" key="5">
    <source>
        <dbReference type="Pfam" id="PF04542"/>
    </source>
</evidence>
<dbReference type="GO" id="GO:0016987">
    <property type="term" value="F:sigma factor activity"/>
    <property type="evidence" value="ECO:0007669"/>
    <property type="project" value="UniProtKB-KW"/>
</dbReference>
<evidence type="ECO:0000256" key="2">
    <source>
        <dbReference type="ARBA" id="ARBA00023015"/>
    </source>
</evidence>
<reference evidence="7 8" key="1">
    <citation type="submission" date="2014-06" db="EMBL/GenBank/DDBJ databases">
        <title>Draft genome sequence of Bacillus manliponensis JCM 15802 (MCCC 1A00708).</title>
        <authorList>
            <person name="Lai Q."/>
            <person name="Liu Y."/>
            <person name="Shao Z."/>
        </authorList>
    </citation>
    <scope>NUCLEOTIDE SEQUENCE [LARGE SCALE GENOMIC DNA]</scope>
    <source>
        <strain evidence="7 8">JCM 15802</strain>
    </source>
</reference>
<dbReference type="CDD" id="cd06171">
    <property type="entry name" value="Sigma70_r4"/>
    <property type="match status" value="1"/>
</dbReference>
<dbReference type="EMBL" id="JOTN01000009">
    <property type="protein sequence ID" value="KEK19163.1"/>
    <property type="molecule type" value="Genomic_DNA"/>
</dbReference>
<proteinExistence type="inferred from homology"/>
<dbReference type="GO" id="GO:0003677">
    <property type="term" value="F:DNA binding"/>
    <property type="evidence" value="ECO:0007669"/>
    <property type="project" value="InterPro"/>
</dbReference>
<evidence type="ECO:0000256" key="3">
    <source>
        <dbReference type="ARBA" id="ARBA00023082"/>
    </source>
</evidence>
<dbReference type="InterPro" id="IPR014284">
    <property type="entry name" value="RNA_pol_sigma-70_dom"/>
</dbReference>
<name>A0A073KA48_9BACI</name>
<dbReference type="InterPro" id="IPR013249">
    <property type="entry name" value="RNA_pol_sigma70_r4_t2"/>
</dbReference>
<dbReference type="RefSeq" id="WP_034639510.1">
    <property type="nucleotide sequence ID" value="NZ_CBCSJC010000008.1"/>
</dbReference>
<keyword evidence="8" id="KW-1185">Reference proteome</keyword>
<accession>A0A073KA48</accession>
<dbReference type="GO" id="GO:0006352">
    <property type="term" value="P:DNA-templated transcription initiation"/>
    <property type="evidence" value="ECO:0007669"/>
    <property type="project" value="InterPro"/>
</dbReference>
<dbReference type="Pfam" id="PF08281">
    <property type="entry name" value="Sigma70_r4_2"/>
    <property type="match status" value="1"/>
</dbReference>
<dbReference type="InterPro" id="IPR036388">
    <property type="entry name" value="WH-like_DNA-bd_sf"/>
</dbReference>
<dbReference type="InterPro" id="IPR013325">
    <property type="entry name" value="RNA_pol_sigma_r2"/>
</dbReference>
<dbReference type="Proteomes" id="UP000027822">
    <property type="component" value="Unassembled WGS sequence"/>
</dbReference>
<dbReference type="NCBIfam" id="TIGR02937">
    <property type="entry name" value="sigma70-ECF"/>
    <property type="match status" value="1"/>
</dbReference>
<dbReference type="PANTHER" id="PTHR43133">
    <property type="entry name" value="RNA POLYMERASE ECF-TYPE SIGMA FACTO"/>
    <property type="match status" value="1"/>
</dbReference>
<dbReference type="eggNOG" id="COG1595">
    <property type="taxonomic scope" value="Bacteria"/>
</dbReference>
<evidence type="ECO:0000256" key="4">
    <source>
        <dbReference type="ARBA" id="ARBA00023163"/>
    </source>
</evidence>
<evidence type="ECO:0000259" key="6">
    <source>
        <dbReference type="Pfam" id="PF08281"/>
    </source>
</evidence>
<dbReference type="InterPro" id="IPR039425">
    <property type="entry name" value="RNA_pol_sigma-70-like"/>
</dbReference>
<dbReference type="Gene3D" id="1.10.1740.10">
    <property type="match status" value="1"/>
</dbReference>
<dbReference type="SUPFAM" id="SSF88946">
    <property type="entry name" value="Sigma2 domain of RNA polymerase sigma factors"/>
    <property type="match status" value="1"/>
</dbReference>
<organism evidence="7 8">
    <name type="scientific">Bacillus manliponensis</name>
    <dbReference type="NCBI Taxonomy" id="574376"/>
    <lineage>
        <taxon>Bacteria</taxon>
        <taxon>Bacillati</taxon>
        <taxon>Bacillota</taxon>
        <taxon>Bacilli</taxon>
        <taxon>Bacillales</taxon>
        <taxon>Bacillaceae</taxon>
        <taxon>Bacillus</taxon>
        <taxon>Bacillus cereus group</taxon>
    </lineage>
</organism>
<dbReference type="STRING" id="574376.BAMA_24470"/>
<dbReference type="AlphaFoldDB" id="A0A073KA48"/>
<keyword evidence="3" id="KW-0731">Sigma factor</keyword>
<evidence type="ECO:0000313" key="8">
    <source>
        <dbReference type="Proteomes" id="UP000027822"/>
    </source>
</evidence>
<dbReference type="Gene3D" id="1.10.10.10">
    <property type="entry name" value="Winged helix-like DNA-binding domain superfamily/Winged helix DNA-binding domain"/>
    <property type="match status" value="1"/>
</dbReference>
<gene>
    <name evidence="7" type="ORF">BAMA_24470</name>
</gene>
<dbReference type="SUPFAM" id="SSF88659">
    <property type="entry name" value="Sigma3 and sigma4 domains of RNA polymerase sigma factors"/>
    <property type="match status" value="1"/>
</dbReference>
<comment type="similarity">
    <text evidence="1">Belongs to the sigma-70 factor family. ECF subfamily.</text>
</comment>
<dbReference type="Pfam" id="PF04542">
    <property type="entry name" value="Sigma70_r2"/>
    <property type="match status" value="1"/>
</dbReference>
<comment type="caution">
    <text evidence="7">The sequence shown here is derived from an EMBL/GenBank/DDBJ whole genome shotgun (WGS) entry which is preliminary data.</text>
</comment>
<dbReference type="OrthoDB" id="9784984at2"/>
<dbReference type="PANTHER" id="PTHR43133:SF51">
    <property type="entry name" value="RNA POLYMERASE SIGMA FACTOR"/>
    <property type="match status" value="1"/>
</dbReference>
<keyword evidence="4" id="KW-0804">Transcription</keyword>
<dbReference type="InterPro" id="IPR013324">
    <property type="entry name" value="RNA_pol_sigma_r3/r4-like"/>
</dbReference>
<evidence type="ECO:0000313" key="7">
    <source>
        <dbReference type="EMBL" id="KEK19163.1"/>
    </source>
</evidence>
<feature type="domain" description="RNA polymerase sigma factor 70 region 4 type 2" evidence="6">
    <location>
        <begin position="106"/>
        <end position="156"/>
    </location>
</feature>
<protein>
    <submittedName>
        <fullName evidence="7">RNA polymerase sigma-70 factor</fullName>
    </submittedName>
</protein>